<dbReference type="SUPFAM" id="SSF48452">
    <property type="entry name" value="TPR-like"/>
    <property type="match status" value="1"/>
</dbReference>
<feature type="compositionally biased region" description="Basic and acidic residues" evidence="4">
    <location>
        <begin position="44"/>
        <end position="59"/>
    </location>
</feature>
<dbReference type="EMBL" id="JBANMG010000005">
    <property type="protein sequence ID" value="KAK6952956.1"/>
    <property type="molecule type" value="Genomic_DNA"/>
</dbReference>
<keyword evidence="3" id="KW-0539">Nucleus</keyword>
<dbReference type="GO" id="GO:0071013">
    <property type="term" value="C:catalytic step 2 spliceosome"/>
    <property type="evidence" value="ECO:0007669"/>
    <property type="project" value="TreeGrafter"/>
</dbReference>
<sequence length="1075" mass="123164">MSSKQEKTSTVPKFSSFKPQIEKSQPSKEASSEELKQHHASSTLRREDQGSLRDTSRRTEKSHHHRLSQRPSSSEQNRKDRDAFFVYDKRGDSLIRRYGGNNPRDIPNYRRFGFGRVLGADGYMRIDHTGSRDEFFLLGFRESGSLLGSDRKTLLAKGGHFKSQPIRVRREQSQNATGSEDFVPLKTSKKRKRDKLESGDSSSDEVQAYRSIHGKSKRHEHSDSDIEYGSDTSTGSRGRSADDPVSLKSIELSRRVRDDPEDIFAWLELVDHQDTLLRNSGQDGRHPTAAEVKSFADIKLSLLEQAYSHATTDLQQEMLQLRIMKEGLKIWDNTTISKRWSAALEKHDSNFDLWKEYTNFLQTRLSTFEYEKIRSHYIKRLNRLARESLMKQEDTTGLELYEQMIYVFLRATRFIADAGYRELATAVWQAALELTFARPSNFPEKHTIAPPSGFQDFWESEVPRIGEDAALGWAAFDESSQAQEPPEPKTAGEFVSPSTRDGYKAWSIFEQHQARAAAIPARTMDDGAEDDPFRIVMYADIQDLLLHLPNEMISDLRCQLLDAFLIFCQLPPAFASSNIVQEMLRDGFLVRSPADPITIENLSNPVMNTEEQNQRPPEFSHDYPRMEITPEVFFPSPNWFRRMGKIRDSIPTDQHAWISTTLKQLVRTFGVHELGPYYLAFKSLNEPGDEKKTAKALLKQDSSNVNLYLGYSILEWTKGNKDVARNTIAAAVGIPIMSVYDKLTLGIAAAWMELEDYNLAKAALQLCTLSDDPSSIRSITESETASTAQILKARHFLSSNRDYLLSSDDADNAVIYAEGLMLLEYLTRQSNKEPSGGNQGDIWSAISSISTCSDELVSRQYGYSPPHEKLLQSAARLLYYHATQGPFRPGFLREQLTKYINFFPRNTIFLNLYAWREARLSIDDRVRSILDKVVLVKPHDCVSSRVFAIRHESRTGNVHSTRAAFEHAFESEACRNHPGLWISYIRFCHGRKELRTKAKSVFYRALQCCPWSKDVFMEAFVTLVRDMDSSELRSVYNTLCEKGLRVHAEMEEFVEKWRREQKEKEKENEKDRVGR</sequence>
<comment type="caution">
    <text evidence="5">The sequence shown here is derived from an EMBL/GenBank/DDBJ whole genome shotgun (WGS) entry which is preliminary data.</text>
</comment>
<keyword evidence="6" id="KW-1185">Reference proteome</keyword>
<name>A0AAX6MKF8_9PEZI</name>
<dbReference type="GO" id="GO:0031048">
    <property type="term" value="P:regulatory ncRNA-mediated heterochromatin formation"/>
    <property type="evidence" value="ECO:0007669"/>
    <property type="project" value="TreeGrafter"/>
</dbReference>
<dbReference type="PANTHER" id="PTHR13471:SF0">
    <property type="entry name" value="NUCLEAR EXOSOME REGULATOR NRDE2"/>
    <property type="match status" value="1"/>
</dbReference>
<accession>A0AAX6MKF8</accession>
<dbReference type="Pfam" id="PF08424">
    <property type="entry name" value="NRDE-2"/>
    <property type="match status" value="1"/>
</dbReference>
<dbReference type="Gene3D" id="1.25.40.10">
    <property type="entry name" value="Tetratricopeptide repeat domain"/>
    <property type="match status" value="1"/>
</dbReference>
<dbReference type="InterPro" id="IPR013633">
    <property type="entry name" value="NRDE-2"/>
</dbReference>
<evidence type="ECO:0000313" key="5">
    <source>
        <dbReference type="EMBL" id="KAK6952956.1"/>
    </source>
</evidence>
<dbReference type="PANTHER" id="PTHR13471">
    <property type="entry name" value="TETRATRICOPEPTIDE-LIKE HELICAL"/>
    <property type="match status" value="1"/>
</dbReference>
<dbReference type="AlphaFoldDB" id="A0AAX6MKF8"/>
<evidence type="ECO:0000256" key="4">
    <source>
        <dbReference type="SAM" id="MobiDB-lite"/>
    </source>
</evidence>
<dbReference type="InterPro" id="IPR011990">
    <property type="entry name" value="TPR-like_helical_dom_sf"/>
</dbReference>
<comment type="subcellular location">
    <subcellularLocation>
        <location evidence="1">Nucleus</location>
    </subcellularLocation>
</comment>
<feature type="compositionally biased region" description="Low complexity" evidence="4">
    <location>
        <begin position="229"/>
        <end position="238"/>
    </location>
</feature>
<gene>
    <name evidence="5" type="ORF">Daesc_005253</name>
</gene>
<evidence type="ECO:0000256" key="2">
    <source>
        <dbReference type="ARBA" id="ARBA00009265"/>
    </source>
</evidence>
<dbReference type="GO" id="GO:1902369">
    <property type="term" value="P:negative regulation of RNA catabolic process"/>
    <property type="evidence" value="ECO:0007669"/>
    <property type="project" value="TreeGrafter"/>
</dbReference>
<protein>
    <recommendedName>
        <fullName evidence="7">DUF1740-domain-containing protein</fullName>
    </recommendedName>
</protein>
<evidence type="ECO:0000256" key="1">
    <source>
        <dbReference type="ARBA" id="ARBA00004123"/>
    </source>
</evidence>
<feature type="region of interest" description="Disordered" evidence="4">
    <location>
        <begin position="163"/>
        <end position="244"/>
    </location>
</feature>
<comment type="similarity">
    <text evidence="2">Belongs to the NRDE2 family.</text>
</comment>
<proteinExistence type="inferred from homology"/>
<evidence type="ECO:0000313" key="6">
    <source>
        <dbReference type="Proteomes" id="UP001369815"/>
    </source>
</evidence>
<evidence type="ECO:0008006" key="7">
    <source>
        <dbReference type="Google" id="ProtNLM"/>
    </source>
</evidence>
<evidence type="ECO:0000256" key="3">
    <source>
        <dbReference type="ARBA" id="ARBA00023242"/>
    </source>
</evidence>
<feature type="region of interest" description="Disordered" evidence="4">
    <location>
        <begin position="1"/>
        <end position="83"/>
    </location>
</feature>
<organism evidence="5 6">
    <name type="scientific">Daldinia eschscholtzii</name>
    <dbReference type="NCBI Taxonomy" id="292717"/>
    <lineage>
        <taxon>Eukaryota</taxon>
        <taxon>Fungi</taxon>
        <taxon>Dikarya</taxon>
        <taxon>Ascomycota</taxon>
        <taxon>Pezizomycotina</taxon>
        <taxon>Sordariomycetes</taxon>
        <taxon>Xylariomycetidae</taxon>
        <taxon>Xylariales</taxon>
        <taxon>Hypoxylaceae</taxon>
        <taxon>Daldinia</taxon>
    </lineage>
</organism>
<reference evidence="5 6" key="1">
    <citation type="journal article" date="2024" name="Front Chem Biol">
        <title>Unveiling the potential of Daldinia eschscholtzii MFLUCC 19-0629 through bioactivity and bioinformatics studies for enhanced sustainable agriculture production.</title>
        <authorList>
            <person name="Brooks S."/>
            <person name="Weaver J.A."/>
            <person name="Klomchit A."/>
            <person name="Alharthi S.A."/>
            <person name="Onlamun T."/>
            <person name="Nurani R."/>
            <person name="Vong T.K."/>
            <person name="Alberti F."/>
            <person name="Greco C."/>
        </authorList>
    </citation>
    <scope>NUCLEOTIDE SEQUENCE [LARGE SCALE GENOMIC DNA]</scope>
    <source>
        <strain evidence="5">MFLUCC 19-0629</strain>
    </source>
</reference>
<dbReference type="Proteomes" id="UP001369815">
    <property type="component" value="Unassembled WGS sequence"/>
</dbReference>